<proteinExistence type="predicted"/>
<evidence type="ECO:0008006" key="3">
    <source>
        <dbReference type="Google" id="ProtNLM"/>
    </source>
</evidence>
<dbReference type="RefSeq" id="WP_169562239.1">
    <property type="nucleotide sequence ID" value="NZ_JAAXYH010000001.1"/>
</dbReference>
<sequence length="204" mass="22673">MFTDANPYFSVPHNFAVYLSPWPEDKPLPSESSLRAMQSQGMQLLTEAKALEAHCLLQLRQLDNEAKAVVDFLKIQSRKVDLVLQYVLEREHQQGDKYIGMQFGGSGLVIATPAPLPIGTQHQLMLYIHDELVAILCIASVSSSVEAAPVAPINGDTPAPCWHTRLDFSQILDADVEQLVKASLNVQQKQLKQRKQAREQAGQD</sequence>
<dbReference type="Proteomes" id="UP000737113">
    <property type="component" value="Unassembled WGS sequence"/>
</dbReference>
<evidence type="ECO:0000313" key="2">
    <source>
        <dbReference type="Proteomes" id="UP000737113"/>
    </source>
</evidence>
<gene>
    <name evidence="1" type="ORF">HC757_00115</name>
</gene>
<reference evidence="1" key="1">
    <citation type="submission" date="2020-04" db="EMBL/GenBank/DDBJ databases">
        <title>Description of Shewanella salipaludis sp. nov., isolated from a salt marsh.</title>
        <authorList>
            <person name="Park S."/>
            <person name="Yoon J.-H."/>
        </authorList>
    </citation>
    <scope>NUCLEOTIDE SEQUENCE</scope>
    <source>
        <strain evidence="1">SHSM-M6</strain>
    </source>
</reference>
<name>A0A972JHX8_9GAMM</name>
<protein>
    <recommendedName>
        <fullName evidence="3">PilZ domain-containing protein</fullName>
    </recommendedName>
</protein>
<keyword evidence="2" id="KW-1185">Reference proteome</keyword>
<dbReference type="EMBL" id="JAAXYH010000001">
    <property type="protein sequence ID" value="NMH63590.1"/>
    <property type="molecule type" value="Genomic_DNA"/>
</dbReference>
<dbReference type="AlphaFoldDB" id="A0A972JHX8"/>
<comment type="caution">
    <text evidence="1">The sequence shown here is derived from an EMBL/GenBank/DDBJ whole genome shotgun (WGS) entry which is preliminary data.</text>
</comment>
<accession>A0A972JHX8</accession>
<evidence type="ECO:0000313" key="1">
    <source>
        <dbReference type="EMBL" id="NMH63590.1"/>
    </source>
</evidence>
<organism evidence="1 2">
    <name type="scientific">Shewanella salipaludis</name>
    <dbReference type="NCBI Taxonomy" id="2723052"/>
    <lineage>
        <taxon>Bacteria</taxon>
        <taxon>Pseudomonadati</taxon>
        <taxon>Pseudomonadota</taxon>
        <taxon>Gammaproteobacteria</taxon>
        <taxon>Alteromonadales</taxon>
        <taxon>Shewanellaceae</taxon>
        <taxon>Shewanella</taxon>
    </lineage>
</organism>